<sequence>MLHGVHTAKRSNPSFLKWQRQSTEKKVPGGLGAVDCTVDKDLCAEQEVKVIPHVSTDVTSCHAQISIVTRDNT</sequence>
<protein>
    <submittedName>
        <fullName evidence="1">Uncharacterized protein</fullName>
    </submittedName>
</protein>
<dbReference type="EMBL" id="MU825404">
    <property type="protein sequence ID" value="KAJ7391852.1"/>
    <property type="molecule type" value="Genomic_DNA"/>
</dbReference>
<organism evidence="1 2">
    <name type="scientific">Desmophyllum pertusum</name>
    <dbReference type="NCBI Taxonomy" id="174260"/>
    <lineage>
        <taxon>Eukaryota</taxon>
        <taxon>Metazoa</taxon>
        <taxon>Cnidaria</taxon>
        <taxon>Anthozoa</taxon>
        <taxon>Hexacorallia</taxon>
        <taxon>Scleractinia</taxon>
        <taxon>Caryophylliina</taxon>
        <taxon>Caryophylliidae</taxon>
        <taxon>Desmophyllum</taxon>
    </lineage>
</organism>
<comment type="caution">
    <text evidence="1">The sequence shown here is derived from an EMBL/GenBank/DDBJ whole genome shotgun (WGS) entry which is preliminary data.</text>
</comment>
<evidence type="ECO:0000313" key="2">
    <source>
        <dbReference type="Proteomes" id="UP001163046"/>
    </source>
</evidence>
<name>A0A9X0A1P2_9CNID</name>
<proteinExistence type="predicted"/>
<evidence type="ECO:0000313" key="1">
    <source>
        <dbReference type="EMBL" id="KAJ7391852.1"/>
    </source>
</evidence>
<dbReference type="AlphaFoldDB" id="A0A9X0A1P2"/>
<dbReference type="Proteomes" id="UP001163046">
    <property type="component" value="Unassembled WGS sequence"/>
</dbReference>
<keyword evidence="2" id="KW-1185">Reference proteome</keyword>
<reference evidence="1" key="1">
    <citation type="submission" date="2023-01" db="EMBL/GenBank/DDBJ databases">
        <title>Genome assembly of the deep-sea coral Lophelia pertusa.</title>
        <authorList>
            <person name="Herrera S."/>
            <person name="Cordes E."/>
        </authorList>
    </citation>
    <scope>NUCLEOTIDE SEQUENCE</scope>
    <source>
        <strain evidence="1">USNM1676648</strain>
        <tissue evidence="1">Polyp</tissue>
    </source>
</reference>
<gene>
    <name evidence="1" type="ORF">OS493_016142</name>
</gene>
<accession>A0A9X0A1P2</accession>